<comment type="caution">
    <text evidence="1">The sequence shown here is derived from an EMBL/GenBank/DDBJ whole genome shotgun (WGS) entry which is preliminary data.</text>
</comment>
<accession>A0A699X796</accession>
<name>A0A699X796_TANCI</name>
<gene>
    <name evidence="1" type="ORF">Tci_927604</name>
</gene>
<dbReference type="AlphaFoldDB" id="A0A699X796"/>
<reference evidence="1" key="1">
    <citation type="journal article" date="2019" name="Sci. Rep.">
        <title>Draft genome of Tanacetum cinerariifolium, the natural source of mosquito coil.</title>
        <authorList>
            <person name="Yamashiro T."/>
            <person name="Shiraishi A."/>
            <person name="Satake H."/>
            <person name="Nakayama K."/>
        </authorList>
    </citation>
    <scope>NUCLEOTIDE SEQUENCE</scope>
</reference>
<evidence type="ECO:0000313" key="1">
    <source>
        <dbReference type="EMBL" id="GFD55635.1"/>
    </source>
</evidence>
<sequence length="94" mass="10731">EQQRLERNGTGHRHPEVIVVEPGGEYASVHHVRRHERHLWQLIGDGEFVWLGGCAHWRLLTVDDLNPGMLKCPGLRAAYALRERGKSPSRAHLL</sequence>
<dbReference type="EMBL" id="BKCJ011819947">
    <property type="protein sequence ID" value="GFD55635.1"/>
    <property type="molecule type" value="Genomic_DNA"/>
</dbReference>
<organism evidence="1">
    <name type="scientific">Tanacetum cinerariifolium</name>
    <name type="common">Dalmatian daisy</name>
    <name type="synonym">Chrysanthemum cinerariifolium</name>
    <dbReference type="NCBI Taxonomy" id="118510"/>
    <lineage>
        <taxon>Eukaryota</taxon>
        <taxon>Viridiplantae</taxon>
        <taxon>Streptophyta</taxon>
        <taxon>Embryophyta</taxon>
        <taxon>Tracheophyta</taxon>
        <taxon>Spermatophyta</taxon>
        <taxon>Magnoliopsida</taxon>
        <taxon>eudicotyledons</taxon>
        <taxon>Gunneridae</taxon>
        <taxon>Pentapetalae</taxon>
        <taxon>asterids</taxon>
        <taxon>campanulids</taxon>
        <taxon>Asterales</taxon>
        <taxon>Asteraceae</taxon>
        <taxon>Asteroideae</taxon>
        <taxon>Anthemideae</taxon>
        <taxon>Anthemidinae</taxon>
        <taxon>Tanacetum</taxon>
    </lineage>
</organism>
<proteinExistence type="predicted"/>
<protein>
    <submittedName>
        <fullName evidence="1">Uncharacterized protein</fullName>
    </submittedName>
</protein>
<feature type="non-terminal residue" evidence="1">
    <location>
        <position position="94"/>
    </location>
</feature>
<feature type="non-terminal residue" evidence="1">
    <location>
        <position position="1"/>
    </location>
</feature>